<comment type="subcellular location">
    <subcellularLocation>
        <location evidence="1">Cell membrane</location>
    </subcellularLocation>
</comment>
<evidence type="ECO:0000313" key="20">
    <source>
        <dbReference type="Proteomes" id="UP000006882"/>
    </source>
</evidence>
<feature type="disulfide bond" evidence="16">
    <location>
        <begin position="430"/>
        <end position="436"/>
    </location>
</feature>
<evidence type="ECO:0000256" key="1">
    <source>
        <dbReference type="ARBA" id="ARBA00004236"/>
    </source>
</evidence>
<feature type="disulfide bond" evidence="16">
    <location>
        <begin position="262"/>
        <end position="276"/>
    </location>
</feature>
<dbReference type="EC" id="3.1.3.62" evidence="4"/>
<comment type="similarity">
    <text evidence="2">Belongs to the histidine acid phosphatase family. MINPP1 subfamily.</text>
</comment>
<dbReference type="FunFam" id="3.40.50.1240:FF:000017">
    <property type="entry name" value="Histidine acid phosphatase family protein"/>
    <property type="match status" value="1"/>
</dbReference>
<dbReference type="STRING" id="3760.A0A251QLK0"/>
<evidence type="ECO:0000256" key="14">
    <source>
        <dbReference type="ARBA" id="ARBA00043691"/>
    </source>
</evidence>
<evidence type="ECO:0000256" key="16">
    <source>
        <dbReference type="PIRSR" id="PIRSR000894-2"/>
    </source>
</evidence>
<comment type="catalytic activity">
    <reaction evidence="12">
        <text>1D-myo-inositol 1,2,5,6-tetrakisphosphate + H2O = 1D-myo-inositol 1,2,6-trisphosphate + phosphate</text>
        <dbReference type="Rhea" id="RHEA:77119"/>
        <dbReference type="ChEBI" id="CHEBI:15377"/>
        <dbReference type="ChEBI" id="CHEBI:43474"/>
        <dbReference type="ChEBI" id="CHEBI:195535"/>
        <dbReference type="ChEBI" id="CHEBI:195537"/>
        <dbReference type="EC" id="3.1.3.62"/>
    </reaction>
    <physiologicalReaction direction="left-to-right" evidence="12">
        <dbReference type="Rhea" id="RHEA:77120"/>
    </physiologicalReaction>
</comment>
<feature type="disulfide bond" evidence="16">
    <location>
        <begin position="58"/>
        <end position="406"/>
    </location>
</feature>
<dbReference type="Proteomes" id="UP000006882">
    <property type="component" value="Chromosome G2"/>
</dbReference>
<feature type="coiled-coil region" evidence="17">
    <location>
        <begin position="79"/>
        <end position="106"/>
    </location>
</feature>
<comment type="catalytic activity">
    <reaction evidence="14">
        <text>1D-myo-inositol hexakisphosphate + H2O = 1D-myo-inositol 1,2,4,5,6-pentakisphosphate + phosphate</text>
        <dbReference type="Rhea" id="RHEA:16989"/>
        <dbReference type="ChEBI" id="CHEBI:15377"/>
        <dbReference type="ChEBI" id="CHEBI:43474"/>
        <dbReference type="ChEBI" id="CHEBI:57798"/>
        <dbReference type="ChEBI" id="CHEBI:58130"/>
        <dbReference type="EC" id="3.1.3.62"/>
    </reaction>
    <physiologicalReaction direction="left-to-right" evidence="14">
        <dbReference type="Rhea" id="RHEA:16990"/>
    </physiologicalReaction>
</comment>
<evidence type="ECO:0000256" key="3">
    <source>
        <dbReference type="ARBA" id="ARBA00012976"/>
    </source>
</evidence>
<dbReference type="SMR" id="A0A251QLK0"/>
<dbReference type="AlphaFoldDB" id="A0A251QLK0"/>
<evidence type="ECO:0000256" key="12">
    <source>
        <dbReference type="ARBA" id="ARBA00043668"/>
    </source>
</evidence>
<dbReference type="OrthoDB" id="6509975at2759"/>
<dbReference type="PIRSF" id="PIRSF000894">
    <property type="entry name" value="Acid_phosphatase"/>
    <property type="match status" value="1"/>
</dbReference>
<keyword evidence="6" id="KW-1003">Cell membrane</keyword>
<dbReference type="PANTHER" id="PTHR20963:SF8">
    <property type="entry name" value="MULTIPLE INOSITOL POLYPHOSPHATE PHOSPHATASE 1"/>
    <property type="match status" value="1"/>
</dbReference>
<keyword evidence="20" id="KW-1185">Reference proteome</keyword>
<dbReference type="GO" id="GO:0034417">
    <property type="term" value="F:bisphosphoglycerate 3-phosphatase activity"/>
    <property type="evidence" value="ECO:0007669"/>
    <property type="project" value="UniProtKB-EC"/>
</dbReference>
<dbReference type="PANTHER" id="PTHR20963">
    <property type="entry name" value="MULTIPLE INOSITOL POLYPHOSPHATE PHOSPHATASE-RELATED"/>
    <property type="match status" value="1"/>
</dbReference>
<dbReference type="CDD" id="cd07061">
    <property type="entry name" value="HP_HAP_like"/>
    <property type="match status" value="1"/>
</dbReference>
<evidence type="ECO:0000256" key="2">
    <source>
        <dbReference type="ARBA" id="ARBA00008422"/>
    </source>
</evidence>
<evidence type="ECO:0000256" key="10">
    <source>
        <dbReference type="ARBA" id="ARBA00023180"/>
    </source>
</evidence>
<evidence type="ECO:0000256" key="6">
    <source>
        <dbReference type="ARBA" id="ARBA00022475"/>
    </source>
</evidence>
<evidence type="ECO:0000256" key="13">
    <source>
        <dbReference type="ARBA" id="ARBA00043671"/>
    </source>
</evidence>
<evidence type="ECO:0000256" key="18">
    <source>
        <dbReference type="SAM" id="SignalP"/>
    </source>
</evidence>
<keyword evidence="9" id="KW-0472">Membrane</keyword>
<gene>
    <name evidence="19" type="ORF">PRUPE_2G255400</name>
</gene>
<dbReference type="EC" id="3.1.3.80" evidence="3"/>
<keyword evidence="8" id="KW-0378">Hydrolase</keyword>
<dbReference type="InterPro" id="IPR000560">
    <property type="entry name" value="His_Pase_clade-2"/>
</dbReference>
<sequence length="495" mass="55712">MKRAMAAVLLVLLTLLVHSNAEEEAFDVRHHLSTVSRYGVVKGIADSSFVPSKIPNGCTPIHLNLVARHGTRSPTKKRIKELDNLATHLEVLLREAEEQNLSLEKLPGWLKGWKSPWKGKLKGGELIIQGEDELYDLGIRTRARFPNLFNDDYHPDVYAIKATQVPRASASAVAFGMGLFSGKGSLGPGRHRAFAVISESRASDTKLRFHDCCQNYKAFKKSQEPAVDKLKEPVYDEITSALRRRYRLNFTRQDTTSLWFLCKQEASLLNIVDQACALLSPSEVSLLEWTDDLEAFILKGYGKSINYRMGVPLLEDVVQSMEQAIKAEEEKHAPGSYEKARLRFAHAETVIPFSCLLGLFLDGSEFEKIQREQALPHPPKPPQKRNWRGHTVAPFGGNNMLVLYSCPANTSNKHFVRVLHNEHPIPMPGCDGTDFCPLDVFKERIVAPHLKHDYNSMCDVKLEQQEQKPVASKLSQLFPWMFSLGNGDKSSLDEL</sequence>
<comment type="catalytic activity">
    <reaction evidence="13">
        <text>1D-myo-inositol 1,2,4,5,6-pentakisphosphate + H2O = 1D-myo-inositol 1,2,5,6-tetrakisphosphate + phosphate</text>
        <dbReference type="Rhea" id="RHEA:77115"/>
        <dbReference type="ChEBI" id="CHEBI:15377"/>
        <dbReference type="ChEBI" id="CHEBI:43474"/>
        <dbReference type="ChEBI" id="CHEBI:57798"/>
        <dbReference type="ChEBI" id="CHEBI:195535"/>
        <dbReference type="EC" id="3.1.3.62"/>
    </reaction>
    <physiologicalReaction direction="left-to-right" evidence="13">
        <dbReference type="Rhea" id="RHEA:77116"/>
    </physiologicalReaction>
</comment>
<reference evidence="19 20" key="1">
    <citation type="journal article" date="2013" name="Nat. Genet.">
        <title>The high-quality draft genome of peach (Prunus persica) identifies unique patterns of genetic diversity, domestication and genome evolution.</title>
        <authorList>
            <consortium name="International Peach Genome Initiative"/>
            <person name="Verde I."/>
            <person name="Abbott A.G."/>
            <person name="Scalabrin S."/>
            <person name="Jung S."/>
            <person name="Shu S."/>
            <person name="Marroni F."/>
            <person name="Zhebentyayeva T."/>
            <person name="Dettori M.T."/>
            <person name="Grimwood J."/>
            <person name="Cattonaro F."/>
            <person name="Zuccolo A."/>
            <person name="Rossini L."/>
            <person name="Jenkins J."/>
            <person name="Vendramin E."/>
            <person name="Meisel L.A."/>
            <person name="Decroocq V."/>
            <person name="Sosinski B."/>
            <person name="Prochnik S."/>
            <person name="Mitros T."/>
            <person name="Policriti A."/>
            <person name="Cipriani G."/>
            <person name="Dondini L."/>
            <person name="Ficklin S."/>
            <person name="Goodstein D.M."/>
            <person name="Xuan P."/>
            <person name="Del Fabbro C."/>
            <person name="Aramini V."/>
            <person name="Copetti D."/>
            <person name="Gonzalez S."/>
            <person name="Horner D.S."/>
            <person name="Falchi R."/>
            <person name="Lucas S."/>
            <person name="Mica E."/>
            <person name="Maldonado J."/>
            <person name="Lazzari B."/>
            <person name="Bielenberg D."/>
            <person name="Pirona R."/>
            <person name="Miculan M."/>
            <person name="Barakat A."/>
            <person name="Testolin R."/>
            <person name="Stella A."/>
            <person name="Tartarini S."/>
            <person name="Tonutti P."/>
            <person name="Arus P."/>
            <person name="Orellana A."/>
            <person name="Wells C."/>
            <person name="Main D."/>
            <person name="Vizzotto G."/>
            <person name="Silva H."/>
            <person name="Salamini F."/>
            <person name="Schmutz J."/>
            <person name="Morgante M."/>
            <person name="Rokhsar D.S."/>
        </authorList>
    </citation>
    <scope>NUCLEOTIDE SEQUENCE [LARGE SCALE GENOMIC DNA]</scope>
    <source>
        <strain evidence="20">cv. Nemared</strain>
    </source>
</reference>
<keyword evidence="16" id="KW-1015">Disulfide bond</keyword>
<keyword evidence="10" id="KW-0325">Glycoprotein</keyword>
<evidence type="ECO:0000256" key="5">
    <source>
        <dbReference type="ARBA" id="ARBA00018097"/>
    </source>
</evidence>
<feature type="signal peptide" evidence="18">
    <location>
        <begin position="1"/>
        <end position="21"/>
    </location>
</feature>
<dbReference type="GO" id="GO:0003993">
    <property type="term" value="F:acid phosphatase activity"/>
    <property type="evidence" value="ECO:0000318"/>
    <property type="project" value="GO_Central"/>
</dbReference>
<feature type="chain" id="PRO_5012535561" description="Multiple inositol polyphosphate phosphatase 1" evidence="18">
    <location>
        <begin position="22"/>
        <end position="495"/>
    </location>
</feature>
<evidence type="ECO:0000256" key="17">
    <source>
        <dbReference type="SAM" id="Coils"/>
    </source>
</evidence>
<evidence type="ECO:0000256" key="7">
    <source>
        <dbReference type="ARBA" id="ARBA00022729"/>
    </source>
</evidence>
<name>A0A251QLK0_PRUPE</name>
<evidence type="ECO:0000256" key="4">
    <source>
        <dbReference type="ARBA" id="ARBA00013040"/>
    </source>
</evidence>
<proteinExistence type="inferred from homology"/>
<protein>
    <recommendedName>
        <fullName evidence="5">Multiple inositol polyphosphate phosphatase 1</fullName>
        <ecNumber evidence="4">3.1.3.62</ecNumber>
        <ecNumber evidence="3">3.1.3.80</ecNumber>
    </recommendedName>
    <alternativeName>
        <fullName evidence="11">2,3-bisphosphoglycerate 3-phosphatase</fullName>
    </alternativeName>
</protein>
<dbReference type="Pfam" id="PF00328">
    <property type="entry name" value="His_Phos_2"/>
    <property type="match status" value="1"/>
</dbReference>
<accession>A0A251QLK0</accession>
<keyword evidence="7 18" id="KW-0732">Signal</keyword>
<evidence type="ECO:0000256" key="8">
    <source>
        <dbReference type="ARBA" id="ARBA00022801"/>
    </source>
</evidence>
<evidence type="ECO:0000313" key="19">
    <source>
        <dbReference type="EMBL" id="ONI24691.1"/>
    </source>
</evidence>
<organism evidence="19 20">
    <name type="scientific">Prunus persica</name>
    <name type="common">Peach</name>
    <name type="synonym">Amygdalus persica</name>
    <dbReference type="NCBI Taxonomy" id="3760"/>
    <lineage>
        <taxon>Eukaryota</taxon>
        <taxon>Viridiplantae</taxon>
        <taxon>Streptophyta</taxon>
        <taxon>Embryophyta</taxon>
        <taxon>Tracheophyta</taxon>
        <taxon>Spermatophyta</taxon>
        <taxon>Magnoliopsida</taxon>
        <taxon>eudicotyledons</taxon>
        <taxon>Gunneridae</taxon>
        <taxon>Pentapetalae</taxon>
        <taxon>rosids</taxon>
        <taxon>fabids</taxon>
        <taxon>Rosales</taxon>
        <taxon>Rosaceae</taxon>
        <taxon>Amygdaloideae</taxon>
        <taxon>Amygdaleae</taxon>
        <taxon>Prunus</taxon>
    </lineage>
</organism>
<dbReference type="SUPFAM" id="SSF53254">
    <property type="entry name" value="Phosphoglycerate mutase-like"/>
    <property type="match status" value="1"/>
</dbReference>
<dbReference type="Gene3D" id="3.40.50.1240">
    <property type="entry name" value="Phosphoglycerate mutase-like"/>
    <property type="match status" value="1"/>
</dbReference>
<dbReference type="GO" id="GO:0052745">
    <property type="term" value="F:inositol phosphate phosphatase activity"/>
    <property type="evidence" value="ECO:0000318"/>
    <property type="project" value="GO_Central"/>
</dbReference>
<evidence type="ECO:0000256" key="11">
    <source>
        <dbReference type="ARBA" id="ARBA00031642"/>
    </source>
</evidence>
<dbReference type="EMBL" id="CM007652">
    <property type="protein sequence ID" value="ONI24691.1"/>
    <property type="molecule type" value="Genomic_DNA"/>
</dbReference>
<comment type="catalytic activity">
    <reaction evidence="15">
        <text>(2R)-2,3-bisphosphoglycerate + H2O = (2R)-2-phosphoglycerate + phosphate</text>
        <dbReference type="Rhea" id="RHEA:27381"/>
        <dbReference type="ChEBI" id="CHEBI:15377"/>
        <dbReference type="ChEBI" id="CHEBI:43474"/>
        <dbReference type="ChEBI" id="CHEBI:58248"/>
        <dbReference type="ChEBI" id="CHEBI:58289"/>
        <dbReference type="EC" id="3.1.3.80"/>
    </reaction>
    <physiologicalReaction direction="left-to-right" evidence="15">
        <dbReference type="Rhea" id="RHEA:27382"/>
    </physiologicalReaction>
</comment>
<dbReference type="Gramene" id="ONI24691">
    <property type="protein sequence ID" value="ONI24691"/>
    <property type="gene ID" value="PRUPE_2G255400"/>
</dbReference>
<dbReference type="InterPro" id="IPR016274">
    <property type="entry name" value="Histidine_acid_Pase_euk"/>
</dbReference>
<evidence type="ECO:0000256" key="15">
    <source>
        <dbReference type="ARBA" id="ARBA00043832"/>
    </source>
</evidence>
<evidence type="ECO:0000256" key="9">
    <source>
        <dbReference type="ARBA" id="ARBA00023136"/>
    </source>
</evidence>
<dbReference type="InterPro" id="IPR029033">
    <property type="entry name" value="His_PPase_superfam"/>
</dbReference>
<dbReference type="GO" id="GO:0005886">
    <property type="term" value="C:plasma membrane"/>
    <property type="evidence" value="ECO:0007669"/>
    <property type="project" value="UniProtKB-SubCell"/>
</dbReference>
<keyword evidence="17" id="KW-0175">Coiled coil</keyword>